<dbReference type="AlphaFoldDB" id="F0W0S2"/>
<dbReference type="Gene3D" id="1.25.40.20">
    <property type="entry name" value="Ankyrin repeat-containing domain"/>
    <property type="match status" value="2"/>
</dbReference>
<dbReference type="PRINTS" id="PR01415">
    <property type="entry name" value="ANKYRIN"/>
</dbReference>
<dbReference type="PROSITE" id="PS50088">
    <property type="entry name" value="ANK_REPEAT"/>
    <property type="match status" value="3"/>
</dbReference>
<evidence type="ECO:0000256" key="2">
    <source>
        <dbReference type="ARBA" id="ARBA00023043"/>
    </source>
</evidence>
<dbReference type="PROSITE" id="PS50297">
    <property type="entry name" value="ANK_REP_REGION"/>
    <property type="match status" value="3"/>
</dbReference>
<reference evidence="4" key="2">
    <citation type="submission" date="2011-02" db="EMBL/GenBank/DDBJ databases">
        <authorList>
            <person name="MacLean D."/>
        </authorList>
    </citation>
    <scope>NUCLEOTIDE SEQUENCE</scope>
</reference>
<dbReference type="PANTHER" id="PTHR24201">
    <property type="entry name" value="ANK_REP_REGION DOMAIN-CONTAINING PROTEIN"/>
    <property type="match status" value="1"/>
</dbReference>
<dbReference type="EMBL" id="FR824050">
    <property type="protein sequence ID" value="CCA14646.1"/>
    <property type="molecule type" value="Genomic_DNA"/>
</dbReference>
<keyword evidence="1" id="KW-0677">Repeat</keyword>
<proteinExistence type="predicted"/>
<dbReference type="Pfam" id="PF12796">
    <property type="entry name" value="Ank_2"/>
    <property type="match status" value="2"/>
</dbReference>
<accession>F0W0S2</accession>
<dbReference type="InterPro" id="IPR050776">
    <property type="entry name" value="Ank_Repeat/CDKN_Inhibitor"/>
</dbReference>
<dbReference type="HOGENOM" id="CLU_1006174_0_0_1"/>
<dbReference type="InterPro" id="IPR036770">
    <property type="entry name" value="Ankyrin_rpt-contain_sf"/>
</dbReference>
<sequence length="277" mass="30481">MTYSRFHVELKISPWIHIIKQNLGLARHCPPTHSLEIIIASAREIRFITIVNCYVSSNMMSLPVVSYQDPKSSEYKYTTWHYRLLNRHHKQLFHLTRVYLSSFTTNMPSDTPLHKAAHNGDKGACLQILEENLVNVNAPGAGDRRALHRAAGGNHAEVCTLLLEKGADINGPDKSGRTALHWAAISGHKEAILVLLQKGAHVNAETTTNATPLHGACEGGKVEVVRLLMQNKADPSKKDASGKVPYDLAMEGKHKAVVKVLKEMGDTSAKSSSCVLQ</sequence>
<evidence type="ECO:0000313" key="4">
    <source>
        <dbReference type="EMBL" id="CCA14646.1"/>
    </source>
</evidence>
<dbReference type="SUPFAM" id="SSF48403">
    <property type="entry name" value="Ankyrin repeat"/>
    <property type="match status" value="1"/>
</dbReference>
<feature type="repeat" description="ANK" evidence="3">
    <location>
        <begin position="208"/>
        <end position="240"/>
    </location>
</feature>
<evidence type="ECO:0000256" key="3">
    <source>
        <dbReference type="PROSITE-ProRule" id="PRU00023"/>
    </source>
</evidence>
<feature type="repeat" description="ANK" evidence="3">
    <location>
        <begin position="142"/>
        <end position="174"/>
    </location>
</feature>
<reference evidence="4" key="1">
    <citation type="journal article" date="2011" name="PLoS Biol.">
        <title>Gene gain and loss during evolution of obligate parasitism in the white rust pathogen of Arabidopsis thaliana.</title>
        <authorList>
            <person name="Kemen E."/>
            <person name="Gardiner A."/>
            <person name="Schultz-Larsen T."/>
            <person name="Kemen A.C."/>
            <person name="Balmuth A.L."/>
            <person name="Robert-Seilaniantz A."/>
            <person name="Bailey K."/>
            <person name="Holub E."/>
            <person name="Studholme D.J."/>
            <person name="Maclean D."/>
            <person name="Jones J.D."/>
        </authorList>
    </citation>
    <scope>NUCLEOTIDE SEQUENCE</scope>
</reference>
<name>F0W0S2_9STRA</name>
<feature type="repeat" description="ANK" evidence="3">
    <location>
        <begin position="175"/>
        <end position="207"/>
    </location>
</feature>
<keyword evidence="2 3" id="KW-0040">ANK repeat</keyword>
<organism evidence="4">
    <name type="scientific">Albugo laibachii Nc14</name>
    <dbReference type="NCBI Taxonomy" id="890382"/>
    <lineage>
        <taxon>Eukaryota</taxon>
        <taxon>Sar</taxon>
        <taxon>Stramenopiles</taxon>
        <taxon>Oomycota</taxon>
        <taxon>Peronosporomycetes</taxon>
        <taxon>Albuginales</taxon>
        <taxon>Albuginaceae</taxon>
        <taxon>Albugo</taxon>
    </lineage>
</organism>
<protein>
    <submittedName>
        <fullName evidence="4">Uncharacterized protein AlNc14C5G707</fullName>
    </submittedName>
</protein>
<dbReference type="SMART" id="SM00248">
    <property type="entry name" value="ANK"/>
    <property type="match status" value="5"/>
</dbReference>
<gene>
    <name evidence="4" type="primary">AlNc14C5G707</name>
    <name evidence="4" type="ORF">ALNC14_007890</name>
</gene>
<dbReference type="InterPro" id="IPR002110">
    <property type="entry name" value="Ankyrin_rpt"/>
</dbReference>
<evidence type="ECO:0000256" key="1">
    <source>
        <dbReference type="ARBA" id="ARBA00022737"/>
    </source>
</evidence>